<evidence type="ECO:0000259" key="2">
    <source>
        <dbReference type="Pfam" id="PF20516"/>
    </source>
</evidence>
<dbReference type="Pfam" id="PF20516">
    <property type="entry name" value="PDDEXK_12"/>
    <property type="match status" value="1"/>
</dbReference>
<gene>
    <name evidence="3" type="ORF">FALBO_2400</name>
</gene>
<dbReference type="EMBL" id="JAADYS010000308">
    <property type="protein sequence ID" value="KAF4470686.1"/>
    <property type="molecule type" value="Genomic_DNA"/>
</dbReference>
<dbReference type="InterPro" id="IPR046797">
    <property type="entry name" value="PDDEXK_12"/>
</dbReference>
<dbReference type="OrthoDB" id="4161186at2759"/>
<evidence type="ECO:0000313" key="3">
    <source>
        <dbReference type="EMBL" id="KAF4470686.1"/>
    </source>
</evidence>
<evidence type="ECO:0000313" key="4">
    <source>
        <dbReference type="Proteomes" id="UP000554235"/>
    </source>
</evidence>
<reference evidence="3 4" key="1">
    <citation type="submission" date="2020-01" db="EMBL/GenBank/DDBJ databases">
        <title>Identification and distribution of gene clusters putatively required for synthesis of sphingolipid metabolism inhibitors in phylogenetically diverse species of the filamentous fungus Fusarium.</title>
        <authorList>
            <person name="Kim H.-S."/>
            <person name="Busman M."/>
            <person name="Brown D.W."/>
            <person name="Divon H."/>
            <person name="Uhlig S."/>
            <person name="Proctor R.H."/>
        </authorList>
    </citation>
    <scope>NUCLEOTIDE SEQUENCE [LARGE SCALE GENOMIC DNA]</scope>
    <source>
        <strain evidence="3 4">NRRL 20459</strain>
    </source>
</reference>
<protein>
    <recommendedName>
        <fullName evidence="2">PD-(D/E)XK nuclease-like domain-containing protein</fullName>
    </recommendedName>
</protein>
<dbReference type="Proteomes" id="UP000554235">
    <property type="component" value="Unassembled WGS sequence"/>
</dbReference>
<accession>A0A8H4PHV3</accession>
<evidence type="ECO:0000256" key="1">
    <source>
        <dbReference type="SAM" id="MobiDB-lite"/>
    </source>
</evidence>
<comment type="caution">
    <text evidence="3">The sequence shown here is derived from an EMBL/GenBank/DDBJ whole genome shotgun (WGS) entry which is preliminary data.</text>
</comment>
<proteinExistence type="predicted"/>
<keyword evidence="4" id="KW-1185">Reference proteome</keyword>
<name>A0A8H4PHV3_9HYPO</name>
<dbReference type="AlphaFoldDB" id="A0A8H4PHV3"/>
<feature type="region of interest" description="Disordered" evidence="1">
    <location>
        <begin position="25"/>
        <end position="63"/>
    </location>
</feature>
<feature type="domain" description="PD-(D/E)XK nuclease-like" evidence="2">
    <location>
        <begin position="159"/>
        <end position="415"/>
    </location>
</feature>
<organism evidence="3 4">
    <name type="scientific">Fusarium albosuccineum</name>
    <dbReference type="NCBI Taxonomy" id="1237068"/>
    <lineage>
        <taxon>Eukaryota</taxon>
        <taxon>Fungi</taxon>
        <taxon>Dikarya</taxon>
        <taxon>Ascomycota</taxon>
        <taxon>Pezizomycotina</taxon>
        <taxon>Sordariomycetes</taxon>
        <taxon>Hypocreomycetidae</taxon>
        <taxon>Hypocreales</taxon>
        <taxon>Nectriaceae</taxon>
        <taxon>Fusarium</taxon>
        <taxon>Fusarium decemcellulare species complex</taxon>
    </lineage>
</organism>
<sequence>MQNNGRILAWIETLPEYSKDLLTTPVTSPKRKALQELSPPATENDMETPTAKRRKLDADRTPRAVKSNALNISATSSASGSYASSVCSGATSPIKRQIMGLSLDEGGFDRRLLTIDKPPVLEAAHIFSSLAEIGDGEGILPMDRRDEVLKSPEVEEAGPRRWRHSFKDSADFENLPGRIPSLQEVATILKRATDCHMLGHEEAGWNEEVHGYLLAAVFRGPNDSEVGLSTARPHKALLPKSIGVKMIDYCIFAHPSRGDASMENWLKALSRETMTLSVNHIVDVPRLQLRPIVTSIETKEPSQSFNVAEVQMGVWHATQWAFLRCTMLSLLRSASDAATDDECEQHAEKALSELAFIPGIIVHGHRWFFVLSTRGDDGKMLFWTEYEFGSTLSTRGIYQIVAGLRLLGSWAETTFMPWFHRNLVVQAKP</sequence>